<dbReference type="AlphaFoldDB" id="A0A4D4J0W6"/>
<dbReference type="EMBL" id="BJFL01000001">
    <property type="protein sequence ID" value="GDY28722.1"/>
    <property type="molecule type" value="Genomic_DNA"/>
</dbReference>
<organism evidence="1 2">
    <name type="scientific">Gandjariella thermophila</name>
    <dbReference type="NCBI Taxonomy" id="1931992"/>
    <lineage>
        <taxon>Bacteria</taxon>
        <taxon>Bacillati</taxon>
        <taxon>Actinomycetota</taxon>
        <taxon>Actinomycetes</taxon>
        <taxon>Pseudonocardiales</taxon>
        <taxon>Pseudonocardiaceae</taxon>
        <taxon>Gandjariella</taxon>
    </lineage>
</organism>
<evidence type="ECO:0000313" key="2">
    <source>
        <dbReference type="Proteomes" id="UP000298860"/>
    </source>
</evidence>
<sequence length="61" mass="6422">MVDHLTALANEHGEALPAREAPGISIPVNVHVDTILALPIQFVLALLDGVVNAVQGTTMHM</sequence>
<reference evidence="2" key="1">
    <citation type="submission" date="2019-04" db="EMBL/GenBank/DDBJ databases">
        <title>Draft genome sequence of Pseudonocardiaceae bacterium SL3-2-4.</title>
        <authorList>
            <person name="Ningsih F."/>
            <person name="Yokota A."/>
            <person name="Sakai Y."/>
            <person name="Nanatani K."/>
            <person name="Yabe S."/>
            <person name="Oetari A."/>
            <person name="Sjamsuridzal W."/>
        </authorList>
    </citation>
    <scope>NUCLEOTIDE SEQUENCE [LARGE SCALE GENOMIC DNA]</scope>
    <source>
        <strain evidence="2">SL3-2-4</strain>
    </source>
</reference>
<dbReference type="RefSeq" id="WP_137811906.1">
    <property type="nucleotide sequence ID" value="NZ_BJFL01000001.1"/>
</dbReference>
<protein>
    <submittedName>
        <fullName evidence="1">Uncharacterized protein</fullName>
    </submittedName>
</protein>
<name>A0A4D4J0W6_9PSEU</name>
<proteinExistence type="predicted"/>
<comment type="caution">
    <text evidence="1">The sequence shown here is derived from an EMBL/GenBank/DDBJ whole genome shotgun (WGS) entry which is preliminary data.</text>
</comment>
<gene>
    <name evidence="1" type="ORF">GTS_03550</name>
</gene>
<keyword evidence="2" id="KW-1185">Reference proteome</keyword>
<accession>A0A4D4J0W6</accession>
<dbReference type="Proteomes" id="UP000298860">
    <property type="component" value="Unassembled WGS sequence"/>
</dbReference>
<evidence type="ECO:0000313" key="1">
    <source>
        <dbReference type="EMBL" id="GDY28722.1"/>
    </source>
</evidence>
<dbReference type="OrthoDB" id="5192295at2"/>